<feature type="region of interest" description="Disordered" evidence="1">
    <location>
        <begin position="1171"/>
        <end position="1236"/>
    </location>
</feature>
<protein>
    <submittedName>
        <fullName evidence="2">Uncharacterized protein</fullName>
    </submittedName>
</protein>
<keyword evidence="3" id="KW-1185">Reference proteome</keyword>
<feature type="compositionally biased region" description="Pro residues" evidence="1">
    <location>
        <begin position="1171"/>
        <end position="1181"/>
    </location>
</feature>
<sequence>MSNTRRGDDQNFLDGVPARIVANFRDSIFPSSFVNKNSTLFLDTEWINITQLRRFIQTSENPQVKQELTPEPNACMVKLENGTETKLGSLGPLPTDAPVRTRALRELGHEVIKILSDSDHDSDVPSDHDALVIPSSDFSWESEPVSDSSGWQEGGELSDEDDLDSGISSLLFDPSTFRKLSVTDWQDTRITSRVILGKTNVTSGVTVERVEYVSELPSLWPIPRVPTAFVVDLRDSKFELFDKAANLLTPDALIKNKDQDSWNGTTGTADSTAQVTFVPGQDPITCRRSHLRCKGCHACSEVDKSLLAVERYELDPSSRDRIFAAQRETRQEEGTSAAQRAVSFYNVVMSRACDAEDAAGKQCSGKPMMKEKKLRTRGHSYFIACSGWRTDFKDGHRTRSILDEVNEDLLVKLMRGEPLSSQTDVVMDTALCSRIVSPRIGLKQQHCPHPHIIKGKGDVRAQIIQHECHVKRTIYVPLDKSLRIALVIHHGNLPHNHPMPPMAKVSVESKEAYRKCVSAASSLGSTTVQKVDLASSTKLLLGGQIPAQYDPALQNKRVKRDIVRNEKLKKHPSGLGLEGAFKLYLEDLKKPSGDRYIHSWLTTDDGGILIFTFVPSLLNLVHNVKAFEADVTFKRCLDLNEWEMVVFYSPLNRGMVYLFMDLNHDLLPTSAITIGRVYINKADTNHYFRLFEEVRRLAVVLTGKPILFKRLSRGGNLLAMLGDMETPHFLGAGKSFLPTNDPEYSGIHVACAEELLAYIAKLCMTHGKRAILDFKTLLENSADYNRILDFVYIASSEELDQFTTFISTLKVKKISGTFYRLNCFGSRHNYGLLLDWWKHKLDNKWIIPCLIRSQSCMRPEDWDATPATTNMGEGQHHWTNKQSGIRLPIVEAIESARVIDLRVAEEVKASFRTGIIMHNQSDQYHRMSRNSQRHNTTARKARESEQRQVVGIDLRSQIEQEKENRRQSIAKQRAMQDELKQMSGKSVSAVSQLRAPPIEASSCGRVKSVSGSRQREHDLFLLASNVTENLAERAKVGTGPSTLPIAANNDIQRPVQPAMSIVPRAPSPTPRSVVLLGNSVLDLSVSPRPDPLLLEPVGLLTAGDPIISSPAFDSLTNLLNSDLFDTGFSDGLGDLRIQDSDSANTSFGSSDGVDFNFDAWTNLGYYDLPSIPPPSSPPPLSPSEDVRHPFEVADAPSVSVRKRSRASEVDERDILPEGSRRPKRKSTRLLQLEEDK</sequence>
<evidence type="ECO:0000313" key="3">
    <source>
        <dbReference type="Proteomes" id="UP000076154"/>
    </source>
</evidence>
<feature type="region of interest" description="Disordered" evidence="1">
    <location>
        <begin position="139"/>
        <end position="159"/>
    </location>
</feature>
<name>A0A369J6H3_HYPMA</name>
<comment type="caution">
    <text evidence="2">The sequence shown here is derived from an EMBL/GenBank/DDBJ whole genome shotgun (WGS) entry which is preliminary data.</text>
</comment>
<reference evidence="2" key="1">
    <citation type="submission" date="2018-04" db="EMBL/GenBank/DDBJ databases">
        <title>Whole genome sequencing of Hypsizygus marmoreus.</title>
        <authorList>
            <person name="Choi I.-G."/>
            <person name="Min B."/>
            <person name="Kim J.-G."/>
            <person name="Kim S."/>
            <person name="Oh Y.-L."/>
            <person name="Kong W.-S."/>
            <person name="Park H."/>
            <person name="Jeong J."/>
            <person name="Song E.-S."/>
        </authorList>
    </citation>
    <scope>NUCLEOTIDE SEQUENCE [LARGE SCALE GENOMIC DNA]</scope>
    <source>
        <strain evidence="2">51987-8</strain>
    </source>
</reference>
<feature type="compositionally biased region" description="Basic and acidic residues" evidence="1">
    <location>
        <begin position="1205"/>
        <end position="1220"/>
    </location>
</feature>
<proteinExistence type="predicted"/>
<organism evidence="2 3">
    <name type="scientific">Hypsizygus marmoreus</name>
    <name type="common">White beech mushroom</name>
    <name type="synonym">Agaricus marmoreus</name>
    <dbReference type="NCBI Taxonomy" id="39966"/>
    <lineage>
        <taxon>Eukaryota</taxon>
        <taxon>Fungi</taxon>
        <taxon>Dikarya</taxon>
        <taxon>Basidiomycota</taxon>
        <taxon>Agaricomycotina</taxon>
        <taxon>Agaricomycetes</taxon>
        <taxon>Agaricomycetidae</taxon>
        <taxon>Agaricales</taxon>
        <taxon>Tricholomatineae</taxon>
        <taxon>Lyophyllaceae</taxon>
        <taxon>Hypsizygus</taxon>
    </lineage>
</organism>
<dbReference type="InParanoid" id="A0A369J6H3"/>
<dbReference type="AlphaFoldDB" id="A0A369J6H3"/>
<dbReference type="OrthoDB" id="3028417at2759"/>
<evidence type="ECO:0000256" key="1">
    <source>
        <dbReference type="SAM" id="MobiDB-lite"/>
    </source>
</evidence>
<dbReference type="Proteomes" id="UP000076154">
    <property type="component" value="Unassembled WGS sequence"/>
</dbReference>
<dbReference type="EMBL" id="LUEZ02000110">
    <property type="protein sequence ID" value="RDB17548.1"/>
    <property type="molecule type" value="Genomic_DNA"/>
</dbReference>
<evidence type="ECO:0000313" key="2">
    <source>
        <dbReference type="EMBL" id="RDB17548.1"/>
    </source>
</evidence>
<gene>
    <name evidence="2" type="ORF">Hypma_001162</name>
</gene>
<accession>A0A369J6H3</accession>